<dbReference type="PRINTS" id="PR01955">
    <property type="entry name" value="LANCFRANKIA"/>
</dbReference>
<dbReference type="CDD" id="cd04793">
    <property type="entry name" value="LanC"/>
    <property type="match status" value="1"/>
</dbReference>
<evidence type="ECO:0000313" key="2">
    <source>
        <dbReference type="EMBL" id="PGU02900.1"/>
    </source>
</evidence>
<dbReference type="AlphaFoldDB" id="A0A2C1LY53"/>
<dbReference type="SUPFAM" id="SSF158745">
    <property type="entry name" value="LanC-like"/>
    <property type="match status" value="1"/>
</dbReference>
<dbReference type="InterPro" id="IPR033889">
    <property type="entry name" value="LanC"/>
</dbReference>
<dbReference type="OrthoDB" id="2915538at2"/>
<name>A0A2C1LY53_BACCE</name>
<feature type="binding site" evidence="1">
    <location>
        <position position="317"/>
    </location>
    <ligand>
        <name>Zn(2+)</name>
        <dbReference type="ChEBI" id="CHEBI:29105"/>
    </ligand>
</feature>
<organism evidence="2 3">
    <name type="scientific">Bacillus cereus</name>
    <dbReference type="NCBI Taxonomy" id="1396"/>
    <lineage>
        <taxon>Bacteria</taxon>
        <taxon>Bacillati</taxon>
        <taxon>Bacillota</taxon>
        <taxon>Bacilli</taxon>
        <taxon>Bacillales</taxon>
        <taxon>Bacillaceae</taxon>
        <taxon>Bacillus</taxon>
        <taxon>Bacillus cereus group</taxon>
    </lineage>
</organism>
<dbReference type="Pfam" id="PF05147">
    <property type="entry name" value="LANC_like"/>
    <property type="match status" value="1"/>
</dbReference>
<proteinExistence type="predicted"/>
<feature type="binding site" evidence="1">
    <location>
        <position position="366"/>
    </location>
    <ligand>
        <name>Zn(2+)</name>
        <dbReference type="ChEBI" id="CHEBI:29105"/>
    </ligand>
</feature>
<dbReference type="SMART" id="SM01260">
    <property type="entry name" value="LANC_like"/>
    <property type="match status" value="1"/>
</dbReference>
<evidence type="ECO:0008006" key="4">
    <source>
        <dbReference type="Google" id="ProtNLM"/>
    </source>
</evidence>
<comment type="caution">
    <text evidence="2">The sequence shown here is derived from an EMBL/GenBank/DDBJ whole genome shotgun (WGS) entry which is preliminary data.</text>
</comment>
<protein>
    <recommendedName>
        <fullName evidence="4">Lantibiotic biosynthesis protein</fullName>
    </recommendedName>
</protein>
<evidence type="ECO:0000313" key="3">
    <source>
        <dbReference type="Proteomes" id="UP000225766"/>
    </source>
</evidence>
<dbReference type="GO" id="GO:0031179">
    <property type="term" value="P:peptide modification"/>
    <property type="evidence" value="ECO:0007669"/>
    <property type="project" value="InterPro"/>
</dbReference>
<gene>
    <name evidence="2" type="ORF">COD19_11375</name>
</gene>
<keyword evidence="1" id="KW-0862">Zinc</keyword>
<dbReference type="EMBL" id="NUMG01000010">
    <property type="protein sequence ID" value="PGU02900.1"/>
    <property type="molecule type" value="Genomic_DNA"/>
</dbReference>
<dbReference type="Gene3D" id="1.50.10.20">
    <property type="match status" value="1"/>
</dbReference>
<dbReference type="RefSeq" id="WP_088233004.1">
    <property type="nucleotide sequence ID" value="NZ_JARXKI010000016.1"/>
</dbReference>
<dbReference type="GO" id="GO:0046872">
    <property type="term" value="F:metal ion binding"/>
    <property type="evidence" value="ECO:0007669"/>
    <property type="project" value="UniProtKB-KW"/>
</dbReference>
<reference evidence="2 3" key="1">
    <citation type="submission" date="2017-09" db="EMBL/GenBank/DDBJ databases">
        <title>Large-scale bioinformatics analysis of Bacillus genomes uncovers conserved roles of natural products in bacterial physiology.</title>
        <authorList>
            <consortium name="Agbiome Team Llc"/>
            <person name="Bleich R.M."/>
            <person name="Grubbs K.J."/>
            <person name="Santa Maria K.C."/>
            <person name="Allen S.E."/>
            <person name="Farag S."/>
            <person name="Shank E.A."/>
            <person name="Bowers A."/>
        </authorList>
    </citation>
    <scope>NUCLEOTIDE SEQUENCE [LARGE SCALE GENOMIC DNA]</scope>
    <source>
        <strain evidence="2 3">AFS040105</strain>
    </source>
</reference>
<sequence length="458" mass="51913">MKKTTLKNNWKPIEDENLSYKISTLTLALSRLLQDPKKSKEHGLDKKNIVRVENHELLPWQDLSLSHGYPGICLLMGELDRSFPEMNWDITGHEYMKAIQKSLNEDTITSLSLWGGISGIIMGANGLSKGGTRYQNMINTLHTFFLNNYSNLLEESFAQINDGVSMKNYDAIQGWSGIGRYLLEFQENPKIKQALLEVLEYLVKVSEHKYINGQYVPGWYIPVDKLLLDSDKFSYPQGNFNCGLSHGIPGVLALLSLTQKKGIEVPGQVQAIENIAKWLLKWTAYDEYGVYWPNCISWEEHVNGVLKGKSTHRDGWCYGSPGVARSLWLAADALGKDHWKEKAIESYIATFKRPSSTRLLDSPTFCHGIAGLLYMTQCMWVDTGVKELKKLRDELVEEVISLYDSTAPLGYYDCIHENNQIRYVTKVGLLEGTTGIVLSLLSTIQTERPDWDSVFLLN</sequence>
<keyword evidence="1" id="KW-0479">Metal-binding</keyword>
<evidence type="ECO:0000256" key="1">
    <source>
        <dbReference type="PIRSR" id="PIRSR607822-1"/>
    </source>
</evidence>
<feature type="binding site" evidence="1">
    <location>
        <position position="367"/>
    </location>
    <ligand>
        <name>Zn(2+)</name>
        <dbReference type="ChEBI" id="CHEBI:29105"/>
    </ligand>
</feature>
<accession>A0A2C1LY53</accession>
<dbReference type="PRINTS" id="PR01950">
    <property type="entry name" value="LANCSUPER"/>
</dbReference>
<dbReference type="InterPro" id="IPR007822">
    <property type="entry name" value="LANC-like"/>
</dbReference>
<dbReference type="Proteomes" id="UP000225766">
    <property type="component" value="Unassembled WGS sequence"/>
</dbReference>